<dbReference type="AlphaFoldDB" id="A0A2M8KR15"/>
<keyword evidence="2" id="KW-1133">Transmembrane helix</keyword>
<dbReference type="InterPro" id="IPR007445">
    <property type="entry name" value="PilO"/>
</dbReference>
<keyword evidence="2" id="KW-0472">Membrane</keyword>
<feature type="compositionally biased region" description="Polar residues" evidence="1">
    <location>
        <begin position="208"/>
        <end position="222"/>
    </location>
</feature>
<dbReference type="InterPro" id="IPR014717">
    <property type="entry name" value="Transl_elong_EF1B/ribsomal_bS6"/>
</dbReference>
<proteinExistence type="predicted"/>
<protein>
    <submittedName>
        <fullName evidence="3">Uncharacterized protein</fullName>
    </submittedName>
</protein>
<dbReference type="Proteomes" id="UP000229554">
    <property type="component" value="Unassembled WGS sequence"/>
</dbReference>
<dbReference type="Gene3D" id="3.30.70.60">
    <property type="match status" value="1"/>
</dbReference>
<name>A0A2M8KR15_9BACT</name>
<evidence type="ECO:0000256" key="1">
    <source>
        <dbReference type="SAM" id="MobiDB-lite"/>
    </source>
</evidence>
<evidence type="ECO:0000313" key="3">
    <source>
        <dbReference type="EMBL" id="PJE62355.1"/>
    </source>
</evidence>
<reference evidence="4" key="1">
    <citation type="submission" date="2017-09" db="EMBL/GenBank/DDBJ databases">
        <title>Depth-based differentiation of microbial function through sediment-hosted aquifers and enrichment of novel symbionts in the deep terrestrial subsurface.</title>
        <authorList>
            <person name="Probst A.J."/>
            <person name="Ladd B."/>
            <person name="Jarett J.K."/>
            <person name="Geller-Mcgrath D.E."/>
            <person name="Sieber C.M.K."/>
            <person name="Emerson J.B."/>
            <person name="Anantharaman K."/>
            <person name="Thomas B.C."/>
            <person name="Malmstrom R."/>
            <person name="Stieglmeier M."/>
            <person name="Klingl A."/>
            <person name="Woyke T."/>
            <person name="Ryan C.M."/>
            <person name="Banfield J.F."/>
        </authorList>
    </citation>
    <scope>NUCLEOTIDE SEQUENCE [LARGE SCALE GENOMIC DNA]</scope>
</reference>
<comment type="caution">
    <text evidence="3">The sequence shown here is derived from an EMBL/GenBank/DDBJ whole genome shotgun (WGS) entry which is preliminary data.</text>
</comment>
<dbReference type="Pfam" id="PF04350">
    <property type="entry name" value="PilO"/>
    <property type="match status" value="1"/>
</dbReference>
<dbReference type="GO" id="GO:0043107">
    <property type="term" value="P:type IV pilus-dependent motility"/>
    <property type="evidence" value="ECO:0007669"/>
    <property type="project" value="InterPro"/>
</dbReference>
<sequence>MKIPIDTFVLKALVKKLGVFLIITIVTSAVSIVYAINSSYVLYQSYAAQKEKSQQIEDLKQKIQSLSPNTVQTLQDHKDFVEAFLPAKFDLFSTVSFINSIGRRAGFKVGSFNISEEDLNKDTMSSKAVSLTANMTFDEFFDFLKQYKYSSSRILDVGYINVKALKNQNINLTATIYAFDPTVNLENLRINNLDASDRLALESMKKNAATQKQSETSISDTYSNREDPFE</sequence>
<feature type="region of interest" description="Disordered" evidence="1">
    <location>
        <begin position="204"/>
        <end position="230"/>
    </location>
</feature>
<dbReference type="GO" id="GO:0043683">
    <property type="term" value="P:type IV pilus assembly"/>
    <property type="evidence" value="ECO:0007669"/>
    <property type="project" value="InterPro"/>
</dbReference>
<gene>
    <name evidence="3" type="ORF">COU88_05400</name>
</gene>
<accession>A0A2M8KR15</accession>
<dbReference type="EMBL" id="PFED01000219">
    <property type="protein sequence ID" value="PJE62355.1"/>
    <property type="molecule type" value="Genomic_DNA"/>
</dbReference>
<keyword evidence="2" id="KW-0812">Transmembrane</keyword>
<organism evidence="3 4">
    <name type="scientific">Candidatus Roizmanbacteria bacterium CG10_big_fil_rev_8_21_14_0_10_39_6</name>
    <dbReference type="NCBI Taxonomy" id="1974853"/>
    <lineage>
        <taxon>Bacteria</taxon>
        <taxon>Candidatus Roizmaniibacteriota</taxon>
    </lineage>
</organism>
<evidence type="ECO:0000256" key="2">
    <source>
        <dbReference type="SAM" id="Phobius"/>
    </source>
</evidence>
<feature type="transmembrane region" description="Helical" evidence="2">
    <location>
        <begin position="20"/>
        <end position="43"/>
    </location>
</feature>
<evidence type="ECO:0000313" key="4">
    <source>
        <dbReference type="Proteomes" id="UP000229554"/>
    </source>
</evidence>